<dbReference type="GeneTree" id="ENSGT00390000011897"/>
<dbReference type="AlphaFoldDB" id="A0A8C4LHB0"/>
<dbReference type="PANTHER" id="PTHR28577">
    <property type="entry name" value="CENTROMERE PROTEIN P"/>
    <property type="match status" value="1"/>
</dbReference>
<dbReference type="Pfam" id="PF13096">
    <property type="entry name" value="CENP-P"/>
    <property type="match status" value="1"/>
</dbReference>
<sequence>MAALNLPHKELPTPWEETSRVQKSFQEIYQSDSEGWESSKDLRGQLGHLESELSFLNTLTGINVRNYSKKTEVLASTEMTEKSTMKVLQRHRLSGNCHVATFQLGFQILGIQNEESSSFITSDLNMIMELTEYSELSKYVLCLKQKKEAIFSWFSEAYTFLRSGVNKCKHILKHLEVKLFRRFPKMIRLPSRHFSSIWSI</sequence>
<reference evidence="1" key="2">
    <citation type="submission" date="2025-08" db="UniProtKB">
        <authorList>
            <consortium name="Ensembl"/>
        </authorList>
    </citation>
    <scope>IDENTIFICATION</scope>
</reference>
<reference evidence="1" key="3">
    <citation type="submission" date="2025-09" db="UniProtKB">
        <authorList>
            <consortium name="Ensembl"/>
        </authorList>
    </citation>
    <scope>IDENTIFICATION</scope>
</reference>
<name>A0A8C4LHB0_EQUAS</name>
<dbReference type="Proteomes" id="UP000694387">
    <property type="component" value="Chromosome 21"/>
</dbReference>
<dbReference type="GO" id="GO:0000775">
    <property type="term" value="C:chromosome, centromeric region"/>
    <property type="evidence" value="ECO:0007669"/>
    <property type="project" value="InterPro"/>
</dbReference>
<dbReference type="GO" id="GO:0005634">
    <property type="term" value="C:nucleus"/>
    <property type="evidence" value="ECO:0007669"/>
    <property type="project" value="TreeGrafter"/>
</dbReference>
<dbReference type="GO" id="GO:0034080">
    <property type="term" value="P:CENP-A containing chromatin assembly"/>
    <property type="evidence" value="ECO:0007669"/>
    <property type="project" value="InterPro"/>
</dbReference>
<organism evidence="1 2">
    <name type="scientific">Equus asinus</name>
    <name type="common">Donkey</name>
    <name type="synonym">Equus africanus asinus</name>
    <dbReference type="NCBI Taxonomy" id="9793"/>
    <lineage>
        <taxon>Eukaryota</taxon>
        <taxon>Metazoa</taxon>
        <taxon>Chordata</taxon>
        <taxon>Craniata</taxon>
        <taxon>Vertebrata</taxon>
        <taxon>Euteleostomi</taxon>
        <taxon>Mammalia</taxon>
        <taxon>Eutheria</taxon>
        <taxon>Laurasiatheria</taxon>
        <taxon>Perissodactyla</taxon>
        <taxon>Equidae</taxon>
        <taxon>Equus</taxon>
    </lineage>
</organism>
<protein>
    <submittedName>
        <fullName evidence="1">Uncharacterized protein</fullName>
    </submittedName>
</protein>
<evidence type="ECO:0000313" key="2">
    <source>
        <dbReference type="Proteomes" id="UP000694387"/>
    </source>
</evidence>
<reference evidence="1 2" key="1">
    <citation type="journal article" date="2020" name="Nat. Commun.">
        <title>Donkey genomes provide new insights into domestication and selection for coat color.</title>
        <authorList>
            <person name="Wang"/>
            <person name="C."/>
            <person name="Li"/>
            <person name="H."/>
            <person name="Guo"/>
            <person name="Y."/>
            <person name="Huang"/>
            <person name="J."/>
            <person name="Sun"/>
            <person name="Y."/>
            <person name="Min"/>
            <person name="J."/>
            <person name="Wang"/>
            <person name="J."/>
            <person name="Fang"/>
            <person name="X."/>
            <person name="Zhao"/>
            <person name="Z."/>
            <person name="Wang"/>
            <person name="S."/>
            <person name="Zhang"/>
            <person name="Y."/>
            <person name="Liu"/>
            <person name="Q."/>
            <person name="Jiang"/>
            <person name="Q."/>
            <person name="Wang"/>
            <person name="X."/>
            <person name="Guo"/>
            <person name="Y."/>
            <person name="Yang"/>
            <person name="C."/>
            <person name="Wang"/>
            <person name="Y."/>
            <person name="Tian"/>
            <person name="F."/>
            <person name="Zhuang"/>
            <person name="G."/>
            <person name="Fan"/>
            <person name="Y."/>
            <person name="Gao"/>
            <person name="Q."/>
            <person name="Li"/>
            <person name="Y."/>
            <person name="Ju"/>
            <person name="Z."/>
            <person name="Li"/>
            <person name="J."/>
            <person name="Li"/>
            <person name="R."/>
            <person name="Hou"/>
            <person name="M."/>
            <person name="Yang"/>
            <person name="G."/>
            <person name="Liu"/>
            <person name="G."/>
            <person name="Liu"/>
            <person name="W."/>
            <person name="Guo"/>
            <person name="J."/>
            <person name="Pan"/>
            <person name="S."/>
            <person name="Fan"/>
            <person name="G."/>
            <person name="Zhang"/>
            <person name="W."/>
            <person name="Zhang"/>
            <person name="R."/>
            <person name="Yu"/>
            <person name="J."/>
            <person name="Zhang"/>
            <person name="X."/>
            <person name="Yin"/>
            <person name="Q."/>
            <person name="Ji"/>
            <person name="C."/>
            <person name="Jin"/>
            <person name="Y."/>
            <person name="Yue"/>
            <person name="G."/>
            <person name="Liu"/>
            <person name="M."/>
            <person name="Xu"/>
            <person name="J."/>
            <person name="Liu"/>
            <person name="S."/>
            <person name="Jordana"/>
            <person name="J."/>
            <person name="Noce"/>
            <person name="A."/>
            <person name="Amills"/>
            <person name="M."/>
            <person name="Wu"/>
            <person name="D.D."/>
            <person name="Li"/>
            <person name="S."/>
            <person name="Zhou"/>
            <person name="X. and Zhong"/>
            <person name="J."/>
        </authorList>
    </citation>
    <scope>NUCLEOTIDE SEQUENCE [LARGE SCALE GENOMIC DNA]</scope>
</reference>
<dbReference type="Ensembl" id="ENSEAST00005011682.2">
    <property type="protein sequence ID" value="ENSEASP00005010742.1"/>
    <property type="gene ID" value="ENSEASG00005007595.2"/>
</dbReference>
<accession>A0A8C4LHB0</accession>
<proteinExistence type="predicted"/>
<dbReference type="PANTHER" id="PTHR28577:SF1">
    <property type="entry name" value="CENTROMERE PROTEIN P"/>
    <property type="match status" value="1"/>
</dbReference>
<evidence type="ECO:0000313" key="1">
    <source>
        <dbReference type="Ensembl" id="ENSEASP00005010742.1"/>
    </source>
</evidence>
<keyword evidence="2" id="KW-1185">Reference proteome</keyword>
<dbReference type="InterPro" id="IPR027801">
    <property type="entry name" value="CENP-P"/>
</dbReference>